<dbReference type="SUPFAM" id="SSF56300">
    <property type="entry name" value="Metallo-dependent phosphatases"/>
    <property type="match status" value="1"/>
</dbReference>
<dbReference type="GO" id="GO:0016787">
    <property type="term" value="F:hydrolase activity"/>
    <property type="evidence" value="ECO:0007669"/>
    <property type="project" value="InterPro"/>
</dbReference>
<comment type="caution">
    <text evidence="3">The sequence shown here is derived from an EMBL/GenBank/DDBJ whole genome shotgun (WGS) entry which is preliminary data.</text>
</comment>
<reference evidence="3 4" key="1">
    <citation type="submission" date="2019-05" db="EMBL/GenBank/DDBJ databases">
        <title>Sporisorium graminicola CBS 10092 draft sequencing and annotation.</title>
        <authorList>
            <person name="Solano-Gonzalez S."/>
            <person name="Caddick M.X."/>
            <person name="Darby A."/>
        </authorList>
    </citation>
    <scope>NUCLEOTIDE SEQUENCE [LARGE SCALE GENOMIC DNA]</scope>
    <source>
        <strain evidence="3 4">CBS 10092</strain>
    </source>
</reference>
<dbReference type="OrthoDB" id="5976022at2759"/>
<keyword evidence="1" id="KW-0812">Transmembrane</keyword>
<feature type="transmembrane region" description="Helical" evidence="1">
    <location>
        <begin position="12"/>
        <end position="29"/>
    </location>
</feature>
<dbReference type="Proteomes" id="UP000306050">
    <property type="component" value="Chromosome SGRAM_7"/>
</dbReference>
<keyword evidence="4" id="KW-1185">Reference proteome</keyword>
<evidence type="ECO:0000313" key="4">
    <source>
        <dbReference type="Proteomes" id="UP000306050"/>
    </source>
</evidence>
<evidence type="ECO:0000256" key="1">
    <source>
        <dbReference type="SAM" id="Phobius"/>
    </source>
</evidence>
<organism evidence="3 4">
    <name type="scientific">Sporisorium graminicola</name>
    <dbReference type="NCBI Taxonomy" id="280036"/>
    <lineage>
        <taxon>Eukaryota</taxon>
        <taxon>Fungi</taxon>
        <taxon>Dikarya</taxon>
        <taxon>Basidiomycota</taxon>
        <taxon>Ustilaginomycotina</taxon>
        <taxon>Ustilaginomycetes</taxon>
        <taxon>Ustilaginales</taxon>
        <taxon>Ustilaginaceae</taxon>
        <taxon>Sporisorium</taxon>
    </lineage>
</organism>
<gene>
    <name evidence="3" type="ORF">EX895_005566</name>
</gene>
<name>A0A4U7KMK3_9BASI</name>
<dbReference type="InterPro" id="IPR004843">
    <property type="entry name" value="Calcineurin-like_PHP"/>
</dbReference>
<evidence type="ECO:0000259" key="2">
    <source>
        <dbReference type="Pfam" id="PF00149"/>
    </source>
</evidence>
<dbReference type="KEGG" id="sgra:EX895_005566"/>
<dbReference type="GeneID" id="40728461"/>
<dbReference type="RefSeq" id="XP_029737389.1">
    <property type="nucleotide sequence ID" value="XM_029886158.1"/>
</dbReference>
<protein>
    <recommendedName>
        <fullName evidence="2">Calcineurin-like phosphoesterase domain-containing protein</fullName>
    </recommendedName>
</protein>
<dbReference type="Gene3D" id="3.60.21.10">
    <property type="match status" value="1"/>
</dbReference>
<sequence>MPRTAATAAMRFVIYGLVAMSLYSGYRYYAAPTLRSADPSHTYGSLSTGAPLPDGRTPLSRRTVAVADLHGDLQHAINVLSMASVVSPTPDASGDTYTWVGGHDVLVSTGDIVDRGDDTIALYRLFISLREQAARAGGEVKNCLGNHEVMNALGDWRYVTPGDVESFGGVEARRHAMSDQGWIGRDWMEHYNVTHTIALLPPTHPALPANYSPPRMSFVHGGITPHYASLGTDHINTLGQSFLRKALSQPQPAWLPPNTTHDEQELWSEHGPLWYRGYASDPPALACPNAAAATSALRVNHLVMGHTPHFDGFVTRCNNSILLIDTGISKAYGGEQSALIIDLDLLPLPLPANSNPQAQKPWIEKRTLTALYRGRKPKILSATETKLWL</sequence>
<dbReference type="AlphaFoldDB" id="A0A4U7KMK3"/>
<keyword evidence="1" id="KW-0472">Membrane</keyword>
<keyword evidence="1" id="KW-1133">Transmembrane helix</keyword>
<dbReference type="InterPro" id="IPR029052">
    <property type="entry name" value="Metallo-depent_PP-like"/>
</dbReference>
<dbReference type="PANTHER" id="PTHR46546">
    <property type="entry name" value="SHEWANELLA-LIKE PROTEIN PHOSPHATASE 1"/>
    <property type="match status" value="1"/>
</dbReference>
<proteinExistence type="predicted"/>
<feature type="domain" description="Calcineurin-like phosphoesterase" evidence="2">
    <location>
        <begin position="62"/>
        <end position="308"/>
    </location>
</feature>
<evidence type="ECO:0000313" key="3">
    <source>
        <dbReference type="EMBL" id="TKY85404.1"/>
    </source>
</evidence>
<dbReference type="PANTHER" id="PTHR46546:SF4">
    <property type="entry name" value="SHEWANELLA-LIKE PROTEIN PHOSPHATASE 1"/>
    <property type="match status" value="1"/>
</dbReference>
<dbReference type="Pfam" id="PF00149">
    <property type="entry name" value="Metallophos"/>
    <property type="match status" value="1"/>
</dbReference>
<dbReference type="EMBL" id="SRRM01000020">
    <property type="protein sequence ID" value="TKY85404.1"/>
    <property type="molecule type" value="Genomic_DNA"/>
</dbReference>
<accession>A0A4U7KMK3</accession>